<evidence type="ECO:0000256" key="3">
    <source>
        <dbReference type="ARBA" id="ARBA00022553"/>
    </source>
</evidence>
<evidence type="ECO:0000256" key="2">
    <source>
        <dbReference type="ARBA" id="ARBA00008804"/>
    </source>
</evidence>
<dbReference type="Gene3D" id="1.20.1110.10">
    <property type="entry name" value="Calcium-transporting ATPase, transmembrane domain"/>
    <property type="match status" value="1"/>
</dbReference>
<comment type="similarity">
    <text evidence="2">Belongs to the cation transport ATPase (P-type) (TC 3.A.3) family. Type IIIA subfamily.</text>
</comment>
<dbReference type="PROSITE" id="PS00154">
    <property type="entry name" value="ATPASE_E1_E2"/>
    <property type="match status" value="1"/>
</dbReference>
<evidence type="ECO:0000256" key="5">
    <source>
        <dbReference type="ARBA" id="ARBA00022741"/>
    </source>
</evidence>
<dbReference type="PANTHER" id="PTHR42861">
    <property type="entry name" value="CALCIUM-TRANSPORTING ATPASE"/>
    <property type="match status" value="1"/>
</dbReference>
<dbReference type="Pfam" id="PF00122">
    <property type="entry name" value="E1-E2_ATPase"/>
    <property type="match status" value="1"/>
</dbReference>
<reference evidence="13 14" key="1">
    <citation type="submission" date="2014-11" db="EMBL/GenBank/DDBJ databases">
        <authorList>
            <person name="Wibberg Daniel"/>
        </authorList>
    </citation>
    <scope>NUCLEOTIDE SEQUENCE [LARGE SCALE GENOMIC DNA]</scope>
    <source>
        <strain evidence="13">Rhizoctonia solani AG1-IB 7/3/14</strain>
    </source>
</reference>
<feature type="region of interest" description="Disordered" evidence="10">
    <location>
        <begin position="700"/>
        <end position="743"/>
    </location>
</feature>
<dbReference type="SUPFAM" id="SSF81665">
    <property type="entry name" value="Calcium ATPase, transmembrane domain M"/>
    <property type="match status" value="1"/>
</dbReference>
<dbReference type="STRING" id="1108050.A0A0B7FD27"/>
<dbReference type="GO" id="GO:0006812">
    <property type="term" value="P:monoatomic cation transport"/>
    <property type="evidence" value="ECO:0007669"/>
    <property type="project" value="UniProtKB-ARBA"/>
</dbReference>
<sequence length="977" mass="104509">MYNPLSWIVKNAALAAIAMYNSGGRAPNWPDFVGIVLLLLINSAIGFCEEHGTSNAVRALMDSLAPKAKVPRDGKWSEIESSDLIPGDMVAFKIGDVVPADCHLTGAIKFSIDQAALTSESLPVNKKTGDQCFLGSTRKQGEAEGVIIATGANTFGRAASLVGQDDDTTGHLQKIFAQIGSLCLVSIGLFVLLKIVVSRPRFQYSYRRSLDNILVLLIGGILIAMPTVLSVILAVRAQQLAKHKTPVTRITTIEELAGVTILSFDKTGTLTTNKLMIDEEVVKTYGPFAPQDVILLAAYTSCTKNQDAIDQIKLLDFEPFRPIDKRTEIAYHKEFSGRLKRITKGMTGITIELCTHNKTDKIEKQLEADWSSTGVDSIPGGWIGIVWVWNISGSSLLAESEPDTAGGNDGIEVPQKLLFPKIGERPEMKLNVVTKPRGTAGRQQFQVWRILGITKKEEEYCKKVLKMYLYLDPGVNMSEAKGNNDKGPITRAIRKAVYELPEFLPFEKYGYWPLDALCLSILKSTSQTAKGYGARARAKKKELAAAQTARETAISKSPEPAESTTLPTATSTTSTASAPPITSTSPTTSDTSAKPIASNMKRPKIKEVPSQDTSPKETGNRDADDGVGHDTCKGVRGGTDKSTNGEPGNDADGDACGYMSLGEAMDTSFQAPLSSVVPDTPEEDEEDYVGDFSLMNLDQDQDEEPEETAGQLAGPVLPTATSTPSVIRSRTHPFSQVAPPRRPLSKALSTDRSVACAVLVASNRASVSPLPSIVSPESPSPPASTPFAGAPASAPTLQEPPISLVPTGTSPTILAELANLPVSILITLSGSLQAEVALFKASAMQSVQMTHLDPPSASTSTITQAKILTPTLSNEAARSLAFEEPFDDNAYLSDEPTASEINPPVNPKLVLKTVKRKTQETAATDSPDPALTLRGKEAKRKVNVKAVVGTADKQANVSLPKRATRSTSALNNGTGRK</sequence>
<evidence type="ECO:0000256" key="11">
    <source>
        <dbReference type="SAM" id="Phobius"/>
    </source>
</evidence>
<evidence type="ECO:0000256" key="8">
    <source>
        <dbReference type="ARBA" id="ARBA00022989"/>
    </source>
</evidence>
<keyword evidence="14" id="KW-1185">Reference proteome</keyword>
<feature type="compositionally biased region" description="Low complexity" evidence="10">
    <location>
        <begin position="768"/>
        <end position="777"/>
    </location>
</feature>
<dbReference type="InterPro" id="IPR001757">
    <property type="entry name" value="P_typ_ATPase"/>
</dbReference>
<proteinExistence type="inferred from homology"/>
<accession>A0A0B7FD27</accession>
<dbReference type="EC" id="3.6.3.6" evidence="13"/>
<keyword evidence="5" id="KW-0547">Nucleotide-binding</keyword>
<dbReference type="Proteomes" id="UP000059188">
    <property type="component" value="Unassembled WGS sequence"/>
</dbReference>
<feature type="compositionally biased region" description="Low complexity" evidence="10">
    <location>
        <begin position="557"/>
        <end position="593"/>
    </location>
</feature>
<dbReference type="InterPro" id="IPR059000">
    <property type="entry name" value="ATPase_P-type_domA"/>
</dbReference>
<dbReference type="Gene3D" id="3.40.1110.10">
    <property type="entry name" value="Calcium-transporting ATPase, cytoplasmic domain N"/>
    <property type="match status" value="1"/>
</dbReference>
<feature type="compositionally biased region" description="Basic and acidic residues" evidence="10">
    <location>
        <begin position="605"/>
        <end position="633"/>
    </location>
</feature>
<gene>
    <name evidence="13" type="ORF">RSOLAG1IB_11779</name>
</gene>
<dbReference type="SUPFAM" id="SSF81653">
    <property type="entry name" value="Calcium ATPase, transduction domain A"/>
    <property type="match status" value="1"/>
</dbReference>
<feature type="compositionally biased region" description="Low complexity" evidence="10">
    <location>
        <begin position="785"/>
        <end position="795"/>
    </location>
</feature>
<evidence type="ECO:0000259" key="12">
    <source>
        <dbReference type="Pfam" id="PF00122"/>
    </source>
</evidence>
<keyword evidence="9 11" id="KW-0472">Membrane</keyword>
<keyword evidence="4 11" id="KW-0812">Transmembrane</keyword>
<keyword evidence="3" id="KW-0597">Phosphoprotein</keyword>
<feature type="region of interest" description="Disordered" evidence="10">
    <location>
        <begin position="951"/>
        <end position="977"/>
    </location>
</feature>
<dbReference type="GO" id="GO:0016887">
    <property type="term" value="F:ATP hydrolysis activity"/>
    <property type="evidence" value="ECO:0007669"/>
    <property type="project" value="InterPro"/>
</dbReference>
<feature type="domain" description="P-type ATPase A" evidence="12">
    <location>
        <begin position="64"/>
        <end position="155"/>
    </location>
</feature>
<dbReference type="InterPro" id="IPR023298">
    <property type="entry name" value="ATPase_P-typ_TM_dom_sf"/>
</dbReference>
<dbReference type="PRINTS" id="PR00119">
    <property type="entry name" value="CATATPASE"/>
</dbReference>
<dbReference type="Gene3D" id="3.40.50.1000">
    <property type="entry name" value="HAD superfamily/HAD-like"/>
    <property type="match status" value="1"/>
</dbReference>
<keyword evidence="8 11" id="KW-1133">Transmembrane helix</keyword>
<keyword evidence="13" id="KW-0378">Hydrolase</keyword>
<evidence type="ECO:0000256" key="10">
    <source>
        <dbReference type="SAM" id="MobiDB-lite"/>
    </source>
</evidence>
<dbReference type="AlphaFoldDB" id="A0A0B7FD27"/>
<feature type="transmembrane region" description="Helical" evidence="11">
    <location>
        <begin position="213"/>
        <end position="235"/>
    </location>
</feature>
<evidence type="ECO:0000313" key="13">
    <source>
        <dbReference type="EMBL" id="CEL54834.1"/>
    </source>
</evidence>
<evidence type="ECO:0000256" key="6">
    <source>
        <dbReference type="ARBA" id="ARBA00022840"/>
    </source>
</evidence>
<name>A0A0B7FD27_THACB</name>
<dbReference type="InterPro" id="IPR008250">
    <property type="entry name" value="ATPase_P-typ_transduc_dom_A_sf"/>
</dbReference>
<evidence type="ECO:0000313" key="14">
    <source>
        <dbReference type="Proteomes" id="UP000059188"/>
    </source>
</evidence>
<evidence type="ECO:0000256" key="9">
    <source>
        <dbReference type="ARBA" id="ARBA00023136"/>
    </source>
</evidence>
<dbReference type="EMBL" id="LN679283">
    <property type="protein sequence ID" value="CEL54834.1"/>
    <property type="molecule type" value="Genomic_DNA"/>
</dbReference>
<evidence type="ECO:0000256" key="4">
    <source>
        <dbReference type="ARBA" id="ARBA00022692"/>
    </source>
</evidence>
<evidence type="ECO:0000256" key="7">
    <source>
        <dbReference type="ARBA" id="ARBA00022967"/>
    </source>
</evidence>
<dbReference type="OrthoDB" id="116380at2759"/>
<feature type="region of interest" description="Disordered" evidence="10">
    <location>
        <begin position="768"/>
        <end position="799"/>
    </location>
</feature>
<dbReference type="GO" id="GO:0016020">
    <property type="term" value="C:membrane"/>
    <property type="evidence" value="ECO:0007669"/>
    <property type="project" value="UniProtKB-SubCell"/>
</dbReference>
<feature type="compositionally biased region" description="Polar residues" evidence="10">
    <location>
        <begin position="719"/>
        <end position="734"/>
    </location>
</feature>
<dbReference type="Gene3D" id="2.70.150.10">
    <property type="entry name" value="Calcium-transporting ATPase, cytoplasmic transduction domain A"/>
    <property type="match status" value="1"/>
</dbReference>
<feature type="region of interest" description="Disordered" evidence="10">
    <location>
        <begin position="543"/>
        <end position="659"/>
    </location>
</feature>
<dbReference type="GO" id="GO:0005524">
    <property type="term" value="F:ATP binding"/>
    <property type="evidence" value="ECO:0007669"/>
    <property type="project" value="UniProtKB-KW"/>
</dbReference>
<evidence type="ECO:0000256" key="1">
    <source>
        <dbReference type="ARBA" id="ARBA00004141"/>
    </source>
</evidence>
<feature type="transmembrane region" description="Helical" evidence="11">
    <location>
        <begin position="175"/>
        <end position="193"/>
    </location>
</feature>
<feature type="compositionally biased region" description="Polar residues" evidence="10">
    <location>
        <begin position="965"/>
        <end position="977"/>
    </location>
</feature>
<keyword evidence="7" id="KW-1278">Translocase</keyword>
<comment type="subcellular location">
    <subcellularLocation>
        <location evidence="1">Membrane</location>
        <topology evidence="1">Multi-pass membrane protein</topology>
    </subcellularLocation>
</comment>
<dbReference type="InterPro" id="IPR018303">
    <property type="entry name" value="ATPase_P-typ_P_site"/>
</dbReference>
<dbReference type="InterPro" id="IPR023214">
    <property type="entry name" value="HAD_sf"/>
</dbReference>
<dbReference type="InterPro" id="IPR023299">
    <property type="entry name" value="ATPase_P-typ_cyto_dom_N"/>
</dbReference>
<dbReference type="NCBIfam" id="TIGR01494">
    <property type="entry name" value="ATPase_P-type"/>
    <property type="match status" value="1"/>
</dbReference>
<organism evidence="13 14">
    <name type="scientific">Thanatephorus cucumeris (strain AG1-IB / isolate 7/3/14)</name>
    <name type="common">Lettuce bottom rot fungus</name>
    <name type="synonym">Rhizoctonia solani</name>
    <dbReference type="NCBI Taxonomy" id="1108050"/>
    <lineage>
        <taxon>Eukaryota</taxon>
        <taxon>Fungi</taxon>
        <taxon>Dikarya</taxon>
        <taxon>Basidiomycota</taxon>
        <taxon>Agaricomycotina</taxon>
        <taxon>Agaricomycetes</taxon>
        <taxon>Cantharellales</taxon>
        <taxon>Ceratobasidiaceae</taxon>
        <taxon>Rhizoctonia</taxon>
        <taxon>Rhizoctonia solani AG-1</taxon>
    </lineage>
</organism>
<keyword evidence="6" id="KW-0067">ATP-binding</keyword>
<dbReference type="FunFam" id="2.70.150.10:FF:000042">
    <property type="entry name" value="Plasma membrane ATPase"/>
    <property type="match status" value="1"/>
</dbReference>
<protein>
    <submittedName>
        <fullName evidence="13">Plasma membrane H+-transporting ATPase</fullName>
        <ecNumber evidence="13">3.6.3.6</ecNumber>
    </submittedName>
</protein>